<accession>A0ABY4GSU7</accession>
<dbReference type="EMBL" id="CP095071">
    <property type="protein sequence ID" value="UOQ87460.1"/>
    <property type="molecule type" value="Genomic_DNA"/>
</dbReference>
<feature type="region of interest" description="Disordered" evidence="1">
    <location>
        <begin position="166"/>
        <end position="292"/>
    </location>
</feature>
<proteinExistence type="predicted"/>
<protein>
    <submittedName>
        <fullName evidence="2">Amyloid fiber anchoring/assembly protein TapA</fullName>
    </submittedName>
</protein>
<dbReference type="RefSeq" id="WP_244747925.1">
    <property type="nucleotide sequence ID" value="NZ_CP095071.1"/>
</dbReference>
<feature type="compositionally biased region" description="Acidic residues" evidence="1">
    <location>
        <begin position="170"/>
        <end position="187"/>
    </location>
</feature>
<dbReference type="InterPro" id="IPR023848">
    <property type="entry name" value="TasA"/>
</dbReference>
<name>A0ABY4GSU7_9BACI</name>
<feature type="compositionally biased region" description="Acidic residues" evidence="1">
    <location>
        <begin position="202"/>
        <end position="224"/>
    </location>
</feature>
<sequence length="292" mass="32648">MVTYRKNHRKKSPLLQLVIILYAVILSLSQLTSPTSSMFSNTKEVSFTMPSGTWWDGSELLFTPSENQTVNDSCLPTTFSVDIQNNGFSMTNATQYEIFYIEDGNPKDGSKIAEDTLELLEANEVTTISHEATITGFYIVKVFQQPDYAGESEKIIWSEVFEVSCPSEPTETESEEEVTPDAEETVQEPEKEEAVNTAPPETPDEPVEEPVQEEDKEAPTEEADKEANSNPEETLPPANESQEPETKEEVKEKAETEQKTKEPETATEKEQQQSQSEDAPSSKTESQEGETK</sequence>
<organism evidence="2 3">
    <name type="scientific">Gracilibacillus salinarum</name>
    <dbReference type="NCBI Taxonomy" id="2932255"/>
    <lineage>
        <taxon>Bacteria</taxon>
        <taxon>Bacillati</taxon>
        <taxon>Bacillota</taxon>
        <taxon>Bacilli</taxon>
        <taxon>Bacillales</taxon>
        <taxon>Bacillaceae</taxon>
        <taxon>Gracilibacillus</taxon>
    </lineage>
</organism>
<reference evidence="2 3" key="1">
    <citation type="submission" date="2022-04" db="EMBL/GenBank/DDBJ databases">
        <title>Gracilibacillus sp. isolated from saltern.</title>
        <authorList>
            <person name="Won M."/>
            <person name="Lee C.-M."/>
            <person name="Woen H.-Y."/>
            <person name="Kwon S.-W."/>
        </authorList>
    </citation>
    <scope>NUCLEOTIDE SEQUENCE [LARGE SCALE GENOMIC DNA]</scope>
    <source>
        <strain evidence="2 3">SSPM10-3</strain>
    </source>
</reference>
<feature type="compositionally biased region" description="Polar residues" evidence="1">
    <location>
        <begin position="274"/>
        <end position="284"/>
    </location>
</feature>
<dbReference type="Proteomes" id="UP000831537">
    <property type="component" value="Chromosome"/>
</dbReference>
<gene>
    <name evidence="2" type="primary">tapA</name>
    <name evidence="2" type="ORF">MUN87_08690</name>
</gene>
<keyword evidence="3" id="KW-1185">Reference proteome</keyword>
<evidence type="ECO:0000313" key="2">
    <source>
        <dbReference type="EMBL" id="UOQ87460.1"/>
    </source>
</evidence>
<feature type="compositionally biased region" description="Basic and acidic residues" evidence="1">
    <location>
        <begin position="244"/>
        <end position="271"/>
    </location>
</feature>
<dbReference type="NCBIfam" id="TIGR04087">
    <property type="entry name" value="YqxM_for_SipW"/>
    <property type="match status" value="1"/>
</dbReference>
<evidence type="ECO:0000313" key="3">
    <source>
        <dbReference type="Proteomes" id="UP000831537"/>
    </source>
</evidence>
<evidence type="ECO:0000256" key="1">
    <source>
        <dbReference type="SAM" id="MobiDB-lite"/>
    </source>
</evidence>